<feature type="region of interest" description="Disordered" evidence="1">
    <location>
        <begin position="271"/>
        <end position="298"/>
    </location>
</feature>
<organism evidence="2">
    <name type="scientific">viral metagenome</name>
    <dbReference type="NCBI Taxonomy" id="1070528"/>
    <lineage>
        <taxon>unclassified sequences</taxon>
        <taxon>metagenomes</taxon>
        <taxon>organismal metagenomes</taxon>
    </lineage>
</organism>
<proteinExistence type="predicted"/>
<evidence type="ECO:0000256" key="1">
    <source>
        <dbReference type="SAM" id="MobiDB-lite"/>
    </source>
</evidence>
<sequence length="649" mass="73766">MPYIVTGEPSSPKPDYSRMNFDYEYPDGLDLKPGSKLHDNLRSKIWTRARESRNEISKRFPSWREIDKNLTTYIPLKDKEEKLKKKDSTKPVSIVFPYSYAELEALLTYMSMAFFQDPIWRYEGVDDEDTIGGMLLELTIKLQCIKSKVPLALHTVFRDNFAYGIGAGIPTWITRTGKVPRKSTIVTESELGKSSENLINFVEDTIFEGNSLDNIDPYMWLPDPTVSSVNIQDGEYVGWIDRDNYMNMLSDESRNGSNIFNVKYLKEKKDKKSSLSNDESERQLKFGGSTDARRGMSQSTNPVDNIKMYVNLIPKDWKLGPGEYPEKWFFCLSADDIITQCERADHNHGLYPIAVASSEYDGYSITPIARMEILNGLQTTLDFLFNSHVANVRKAINDMLIVDPYLVNIEDLKSPEPGKLIRLRRPAWGRGVDKVVQQLAVKDITRANIADAGFVMSMMDKISGADPSMQGSLRMGGPERLTRSEFQGTRGSAVSRLQRIAMIIGQQFMQDIGTMFAVHTQQYMRKETYVKIAGPYEQQLMKQFGKDKTRIRVSPMDIAINYDLIVRDGSIPGGNFSEAWLEMFKVIGTTPALNQEFDIVRIFMYIAQQLGAKNVEDFRRNVNQVQPTVMPDQEVQNQVQAGNMVPLGA</sequence>
<protein>
    <recommendedName>
        <fullName evidence="3">Portal protein</fullName>
    </recommendedName>
</protein>
<evidence type="ECO:0000313" key="2">
    <source>
        <dbReference type="EMBL" id="QJA48661.1"/>
    </source>
</evidence>
<gene>
    <name evidence="2" type="ORF">TM448A01074_0011</name>
</gene>
<reference evidence="2" key="1">
    <citation type="submission" date="2020-03" db="EMBL/GenBank/DDBJ databases">
        <title>The deep terrestrial virosphere.</title>
        <authorList>
            <person name="Holmfeldt K."/>
            <person name="Nilsson E."/>
            <person name="Simone D."/>
            <person name="Lopez-Fernandez M."/>
            <person name="Wu X."/>
            <person name="de Brujin I."/>
            <person name="Lundin D."/>
            <person name="Andersson A."/>
            <person name="Bertilsson S."/>
            <person name="Dopson M."/>
        </authorList>
    </citation>
    <scope>NUCLEOTIDE SEQUENCE</scope>
    <source>
        <strain evidence="2">TM448A01074</strain>
    </source>
</reference>
<dbReference type="AlphaFoldDB" id="A0A6H1ZML8"/>
<evidence type="ECO:0008006" key="3">
    <source>
        <dbReference type="Google" id="ProtNLM"/>
    </source>
</evidence>
<feature type="compositionally biased region" description="Basic and acidic residues" evidence="1">
    <location>
        <begin position="271"/>
        <end position="284"/>
    </location>
</feature>
<dbReference type="InterPro" id="IPR056909">
    <property type="entry name" value="SU10_portal"/>
</dbReference>
<dbReference type="EMBL" id="MT144095">
    <property type="protein sequence ID" value="QJA48661.1"/>
    <property type="molecule type" value="Genomic_DNA"/>
</dbReference>
<dbReference type="Pfam" id="PF23899">
    <property type="entry name" value="SU10_portal"/>
    <property type="match status" value="1"/>
</dbReference>
<accession>A0A6H1ZML8</accession>
<name>A0A6H1ZML8_9ZZZZ</name>